<dbReference type="AlphaFoldDB" id="A0A7R9M1V0"/>
<protein>
    <recommendedName>
        <fullName evidence="2">Alpha-carbonic anhydrase domain-containing protein</fullName>
    </recommendedName>
</protein>
<evidence type="ECO:0000256" key="1">
    <source>
        <dbReference type="ARBA" id="ARBA00010718"/>
    </source>
</evidence>
<organism evidence="3">
    <name type="scientific">Oppiella nova</name>
    <dbReference type="NCBI Taxonomy" id="334625"/>
    <lineage>
        <taxon>Eukaryota</taxon>
        <taxon>Metazoa</taxon>
        <taxon>Ecdysozoa</taxon>
        <taxon>Arthropoda</taxon>
        <taxon>Chelicerata</taxon>
        <taxon>Arachnida</taxon>
        <taxon>Acari</taxon>
        <taxon>Acariformes</taxon>
        <taxon>Sarcoptiformes</taxon>
        <taxon>Oribatida</taxon>
        <taxon>Brachypylina</taxon>
        <taxon>Oppioidea</taxon>
        <taxon>Oppiidae</taxon>
        <taxon>Oppiella</taxon>
    </lineage>
</organism>
<keyword evidence="4" id="KW-1185">Reference proteome</keyword>
<dbReference type="InterPro" id="IPR001148">
    <property type="entry name" value="CA_dom"/>
</dbReference>
<dbReference type="GO" id="GO:0006730">
    <property type="term" value="P:one-carbon metabolic process"/>
    <property type="evidence" value="ECO:0007669"/>
    <property type="project" value="TreeGrafter"/>
</dbReference>
<dbReference type="EMBL" id="CAJPVJ010004365">
    <property type="protein sequence ID" value="CAG2168537.1"/>
    <property type="molecule type" value="Genomic_DNA"/>
</dbReference>
<dbReference type="GO" id="GO:0004089">
    <property type="term" value="F:carbonate dehydratase activity"/>
    <property type="evidence" value="ECO:0007669"/>
    <property type="project" value="InterPro"/>
</dbReference>
<gene>
    <name evidence="3" type="ORF">ONB1V03_LOCUS8025</name>
</gene>
<evidence type="ECO:0000313" key="4">
    <source>
        <dbReference type="Proteomes" id="UP000728032"/>
    </source>
</evidence>
<dbReference type="Proteomes" id="UP000728032">
    <property type="component" value="Unassembled WGS sequence"/>
</dbReference>
<evidence type="ECO:0000259" key="2">
    <source>
        <dbReference type="PROSITE" id="PS51144"/>
    </source>
</evidence>
<dbReference type="PANTHER" id="PTHR18952:SF208">
    <property type="entry name" value="CARBONIC ANHYDRASE XA-RELATED"/>
    <property type="match status" value="1"/>
</dbReference>
<accession>A0A7R9M1V0</accession>
<dbReference type="OrthoDB" id="5978072at2759"/>
<dbReference type="Gene3D" id="3.10.200.10">
    <property type="entry name" value="Alpha carbonic anhydrase"/>
    <property type="match status" value="1"/>
</dbReference>
<dbReference type="InterPro" id="IPR023561">
    <property type="entry name" value="Carbonic_anhydrase_a-class"/>
</dbReference>
<proteinExistence type="inferred from homology"/>
<evidence type="ECO:0000313" key="3">
    <source>
        <dbReference type="EMBL" id="CAD7650861.1"/>
    </source>
</evidence>
<comment type="similarity">
    <text evidence="1">Belongs to the alpha-carbonic anhydrase family.</text>
</comment>
<dbReference type="GO" id="GO:0008270">
    <property type="term" value="F:zinc ion binding"/>
    <property type="evidence" value="ECO:0007669"/>
    <property type="project" value="InterPro"/>
</dbReference>
<name>A0A7R9M1V0_9ACAR</name>
<feature type="domain" description="Alpha-carbonic anhydrase" evidence="2">
    <location>
        <begin position="1"/>
        <end position="131"/>
    </location>
</feature>
<reference evidence="3" key="1">
    <citation type="submission" date="2020-11" db="EMBL/GenBank/DDBJ databases">
        <authorList>
            <person name="Tran Van P."/>
        </authorList>
    </citation>
    <scope>NUCLEOTIDE SEQUENCE</scope>
</reference>
<dbReference type="EMBL" id="OC919190">
    <property type="protein sequence ID" value="CAD7650861.1"/>
    <property type="molecule type" value="Genomic_DNA"/>
</dbReference>
<dbReference type="Pfam" id="PF00194">
    <property type="entry name" value="Carb_anhydrase"/>
    <property type="match status" value="1"/>
</dbReference>
<dbReference type="PROSITE" id="PS51144">
    <property type="entry name" value="ALPHA_CA_2"/>
    <property type="match status" value="1"/>
</dbReference>
<sequence length="162" mass="18590">MSEASTKPNGLVAIALLVQSGETSSEELRSLTSQLQHIRYRGQNVTLRSLSIRDLVPDDRFYMTYEGSLTMPSCSEVVTWIIINKPLFITRQQLYALRKLMQGEAELPKAPLGDNYRPIQPLNERVVRTNIDFKREQGTVCPTMKRNLHYEDVWPKGNESTY</sequence>
<dbReference type="PANTHER" id="PTHR18952">
    <property type="entry name" value="CARBONIC ANHYDRASE"/>
    <property type="match status" value="1"/>
</dbReference>
<dbReference type="SMART" id="SM01057">
    <property type="entry name" value="Carb_anhydrase"/>
    <property type="match status" value="1"/>
</dbReference>
<dbReference type="SUPFAM" id="SSF51069">
    <property type="entry name" value="Carbonic anhydrase"/>
    <property type="match status" value="1"/>
</dbReference>
<dbReference type="InterPro" id="IPR036398">
    <property type="entry name" value="CA_dom_sf"/>
</dbReference>